<feature type="repeat" description="PPR" evidence="3">
    <location>
        <begin position="64"/>
        <end position="98"/>
    </location>
</feature>
<evidence type="ECO:0008006" key="6">
    <source>
        <dbReference type="Google" id="ProtNLM"/>
    </source>
</evidence>
<dbReference type="PANTHER" id="PTHR47933:SF11">
    <property type="entry name" value="PENTATRICOPEPTIDE REPEAT-CONTAINING PROTEIN 2"/>
    <property type="match status" value="1"/>
</dbReference>
<evidence type="ECO:0000313" key="4">
    <source>
        <dbReference type="EMBL" id="KAI9180078.1"/>
    </source>
</evidence>
<dbReference type="AlphaFoldDB" id="A0AAD5IXA7"/>
<dbReference type="Proteomes" id="UP001064489">
    <property type="component" value="Chromosome 4"/>
</dbReference>
<dbReference type="InterPro" id="IPR002885">
    <property type="entry name" value="PPR_rpt"/>
</dbReference>
<comment type="similarity">
    <text evidence="1">Belongs to the PPR family. P subfamily.</text>
</comment>
<keyword evidence="5" id="KW-1185">Reference proteome</keyword>
<evidence type="ECO:0000256" key="3">
    <source>
        <dbReference type="PROSITE-ProRule" id="PRU00708"/>
    </source>
</evidence>
<accession>A0AAD5IXA7</accession>
<dbReference type="GO" id="GO:0003729">
    <property type="term" value="F:mRNA binding"/>
    <property type="evidence" value="ECO:0007669"/>
    <property type="project" value="TreeGrafter"/>
</dbReference>
<evidence type="ECO:0000256" key="2">
    <source>
        <dbReference type="ARBA" id="ARBA00022737"/>
    </source>
</evidence>
<dbReference type="InterPro" id="IPR051240">
    <property type="entry name" value="Mito_RNA-Proc/Resp"/>
</dbReference>
<protein>
    <recommendedName>
        <fullName evidence="6">Pentatricopeptide repeat-containing protein</fullName>
    </recommendedName>
</protein>
<reference evidence="4" key="1">
    <citation type="journal article" date="2022" name="Plant J.">
        <title>Strategies of tolerance reflected in two North American maple genomes.</title>
        <authorList>
            <person name="McEvoy S.L."/>
            <person name="Sezen U.U."/>
            <person name="Trouern-Trend A."/>
            <person name="McMahon S.M."/>
            <person name="Schaberg P.G."/>
            <person name="Yang J."/>
            <person name="Wegrzyn J.L."/>
            <person name="Swenson N.G."/>
        </authorList>
    </citation>
    <scope>NUCLEOTIDE SEQUENCE</scope>
    <source>
        <strain evidence="4">91603</strain>
    </source>
</reference>
<dbReference type="EMBL" id="JAJSOW010000101">
    <property type="protein sequence ID" value="KAI9180078.1"/>
    <property type="molecule type" value="Genomic_DNA"/>
</dbReference>
<evidence type="ECO:0000256" key="1">
    <source>
        <dbReference type="ARBA" id="ARBA00007626"/>
    </source>
</evidence>
<dbReference type="PROSITE" id="PS51375">
    <property type="entry name" value="PPR"/>
    <property type="match status" value="2"/>
</dbReference>
<reference evidence="4" key="2">
    <citation type="submission" date="2023-02" db="EMBL/GenBank/DDBJ databases">
        <authorList>
            <person name="Swenson N.G."/>
            <person name="Wegrzyn J.L."/>
            <person name="Mcevoy S.L."/>
        </authorList>
    </citation>
    <scope>NUCLEOTIDE SEQUENCE</scope>
    <source>
        <strain evidence="4">91603</strain>
        <tissue evidence="4">Leaf</tissue>
    </source>
</reference>
<comment type="caution">
    <text evidence="4">The sequence shown here is derived from an EMBL/GenBank/DDBJ whole genome shotgun (WGS) entry which is preliminary data.</text>
</comment>
<dbReference type="Gene3D" id="1.25.40.10">
    <property type="entry name" value="Tetratricopeptide repeat domain"/>
    <property type="match status" value="1"/>
</dbReference>
<evidence type="ECO:0000313" key="5">
    <source>
        <dbReference type="Proteomes" id="UP001064489"/>
    </source>
</evidence>
<organism evidence="4 5">
    <name type="scientific">Acer negundo</name>
    <name type="common">Box elder</name>
    <dbReference type="NCBI Taxonomy" id="4023"/>
    <lineage>
        <taxon>Eukaryota</taxon>
        <taxon>Viridiplantae</taxon>
        <taxon>Streptophyta</taxon>
        <taxon>Embryophyta</taxon>
        <taxon>Tracheophyta</taxon>
        <taxon>Spermatophyta</taxon>
        <taxon>Magnoliopsida</taxon>
        <taxon>eudicotyledons</taxon>
        <taxon>Gunneridae</taxon>
        <taxon>Pentapetalae</taxon>
        <taxon>rosids</taxon>
        <taxon>malvids</taxon>
        <taxon>Sapindales</taxon>
        <taxon>Sapindaceae</taxon>
        <taxon>Hippocastanoideae</taxon>
        <taxon>Acereae</taxon>
        <taxon>Acer</taxon>
    </lineage>
</organism>
<proteinExistence type="inferred from homology"/>
<sequence length="98" mass="11252">MIVSNWFDCEEISVDEIIESGNIAKIERDLWIWNSMIAGYVSNGVLDLAVEMLNSMRLDGFELDVVTWNTVMDAYCKMGLCDEAWKIFEHIKEPSIIS</sequence>
<dbReference type="PANTHER" id="PTHR47933">
    <property type="entry name" value="PENTATRICOPEPTIDE REPEAT-CONTAINING PROTEIN 1, MITOCHONDRIAL"/>
    <property type="match status" value="1"/>
</dbReference>
<feature type="repeat" description="PPR" evidence="3">
    <location>
        <begin position="29"/>
        <end position="63"/>
    </location>
</feature>
<gene>
    <name evidence="4" type="ORF">LWI28_000906</name>
</gene>
<dbReference type="NCBIfam" id="TIGR00756">
    <property type="entry name" value="PPR"/>
    <property type="match status" value="2"/>
</dbReference>
<dbReference type="Pfam" id="PF12854">
    <property type="entry name" value="PPR_1"/>
    <property type="match status" value="1"/>
</dbReference>
<keyword evidence="2" id="KW-0677">Repeat</keyword>
<name>A0AAD5IXA7_ACENE</name>
<dbReference type="InterPro" id="IPR011990">
    <property type="entry name" value="TPR-like_helical_dom_sf"/>
</dbReference>